<reference evidence="6" key="1">
    <citation type="submission" date="2024-05" db="EMBL/GenBank/DDBJ databases">
        <title>Whole genome shotgun sequence of Streptomyces hydrogenans NBRC 13475.</title>
        <authorList>
            <person name="Komaki H."/>
            <person name="Tamura T."/>
        </authorList>
    </citation>
    <scope>NUCLEOTIDE SEQUENCE</scope>
    <source>
        <strain evidence="6">NBRC 13475</strain>
    </source>
</reference>
<dbReference type="CDD" id="cd05301">
    <property type="entry name" value="GDH"/>
    <property type="match status" value="1"/>
</dbReference>
<dbReference type="Pfam" id="PF00389">
    <property type="entry name" value="2-Hacid_dh"/>
    <property type="match status" value="1"/>
</dbReference>
<evidence type="ECO:0000313" key="6">
    <source>
        <dbReference type="EMBL" id="GHI25779.1"/>
    </source>
</evidence>
<name>A0ABQ3PL75_9ACTN</name>
<organism evidence="6 7">
    <name type="scientific">Streptomyces hydrogenans</name>
    <dbReference type="NCBI Taxonomy" id="1873719"/>
    <lineage>
        <taxon>Bacteria</taxon>
        <taxon>Bacillati</taxon>
        <taxon>Actinomycetota</taxon>
        <taxon>Actinomycetes</taxon>
        <taxon>Kitasatosporales</taxon>
        <taxon>Streptomycetaceae</taxon>
        <taxon>Streptomyces</taxon>
    </lineage>
</organism>
<dbReference type="SUPFAM" id="SSF51735">
    <property type="entry name" value="NAD(P)-binding Rossmann-fold domains"/>
    <property type="match status" value="1"/>
</dbReference>
<evidence type="ECO:0000256" key="3">
    <source>
        <dbReference type="RuleBase" id="RU003719"/>
    </source>
</evidence>
<dbReference type="PANTHER" id="PTHR10996">
    <property type="entry name" value="2-HYDROXYACID DEHYDROGENASE-RELATED"/>
    <property type="match status" value="1"/>
</dbReference>
<dbReference type="Proteomes" id="UP001052739">
    <property type="component" value="Unassembled WGS sequence"/>
</dbReference>
<evidence type="ECO:0000256" key="2">
    <source>
        <dbReference type="ARBA" id="ARBA00023002"/>
    </source>
</evidence>
<dbReference type="InterPro" id="IPR006140">
    <property type="entry name" value="D-isomer_DH_NAD-bd"/>
</dbReference>
<dbReference type="InterPro" id="IPR006139">
    <property type="entry name" value="D-isomer_2_OHA_DH_cat_dom"/>
</dbReference>
<proteinExistence type="inferred from homology"/>
<dbReference type="Gene3D" id="3.40.50.720">
    <property type="entry name" value="NAD(P)-binding Rossmann-like Domain"/>
    <property type="match status" value="2"/>
</dbReference>
<dbReference type="SUPFAM" id="SSF52283">
    <property type="entry name" value="Formate/glycerate dehydrogenase catalytic domain-like"/>
    <property type="match status" value="1"/>
</dbReference>
<comment type="similarity">
    <text evidence="1 3">Belongs to the D-isomer specific 2-hydroxyacid dehydrogenase family.</text>
</comment>
<dbReference type="EMBL" id="BNDW01000092">
    <property type="protein sequence ID" value="GHI25779.1"/>
    <property type="molecule type" value="Genomic_DNA"/>
</dbReference>
<dbReference type="Pfam" id="PF02826">
    <property type="entry name" value="2-Hacid_dh_C"/>
    <property type="match status" value="1"/>
</dbReference>
<keyword evidence="2 3" id="KW-0560">Oxidoreductase</keyword>
<keyword evidence="7" id="KW-1185">Reference proteome</keyword>
<evidence type="ECO:0000259" key="4">
    <source>
        <dbReference type="Pfam" id="PF00389"/>
    </source>
</evidence>
<feature type="domain" description="D-isomer specific 2-hydroxyacid dehydrogenase NAD-binding" evidence="5">
    <location>
        <begin position="117"/>
        <end position="292"/>
    </location>
</feature>
<evidence type="ECO:0000259" key="5">
    <source>
        <dbReference type="Pfam" id="PF02826"/>
    </source>
</evidence>
<sequence>MGLTGVGSRARVLVTRRLAPDTLDRLTARHTVELHDSDAVMPRDRLLEAVRGTAAVLTTLDDRVDEEFLEAAGPGLRVVANHAVGLHNIDREACAARGVQVTNTPGVLTDSTADLTMALLLGAARRIGEGERTVRSATPWNWAPNFMLGLELSGAGLGILGMGEIGRAVARRARGFGLRIAYHNRSPLPDEHASGATWRPLERLLAESALLVVSCPLTKQTRNLLDARRLALLPTGAVVVSITAEWWTKTRSPRPSCTGALLAAAVDHHTHEPAVNRALLAQERALLTPHLGSATTHTRQAMGALAVDNVLAVLDGRRPPTPA</sequence>
<dbReference type="PANTHER" id="PTHR10996:SF283">
    <property type="entry name" value="GLYOXYLATE_HYDROXYPYRUVATE REDUCTASE B"/>
    <property type="match status" value="1"/>
</dbReference>
<dbReference type="RefSeq" id="WP_226652626.1">
    <property type="nucleotide sequence ID" value="NZ_BNDW01000092.1"/>
</dbReference>
<feature type="domain" description="D-isomer specific 2-hydroxyacid dehydrogenase catalytic" evidence="4">
    <location>
        <begin position="12"/>
        <end position="321"/>
    </location>
</feature>
<gene>
    <name evidence="6" type="ORF">Shyd_71500</name>
</gene>
<evidence type="ECO:0000313" key="7">
    <source>
        <dbReference type="Proteomes" id="UP001052739"/>
    </source>
</evidence>
<accession>A0ABQ3PL75</accession>
<dbReference type="InterPro" id="IPR036291">
    <property type="entry name" value="NAD(P)-bd_dom_sf"/>
</dbReference>
<dbReference type="InterPro" id="IPR050223">
    <property type="entry name" value="D-isomer_2-hydroxyacid_DH"/>
</dbReference>
<protein>
    <submittedName>
        <fullName evidence="6">D-glycerate dehydrogenase</fullName>
    </submittedName>
</protein>
<evidence type="ECO:0000256" key="1">
    <source>
        <dbReference type="ARBA" id="ARBA00005854"/>
    </source>
</evidence>
<comment type="caution">
    <text evidence="6">The sequence shown here is derived from an EMBL/GenBank/DDBJ whole genome shotgun (WGS) entry which is preliminary data.</text>
</comment>